<dbReference type="Gene3D" id="3.40.50.2020">
    <property type="match status" value="1"/>
</dbReference>
<reference evidence="2 3" key="1">
    <citation type="submission" date="2016-10" db="EMBL/GenBank/DDBJ databases">
        <authorList>
            <person name="Cai Z."/>
        </authorList>
    </citation>
    <scope>NUCLEOTIDE SEQUENCE [LARGE SCALE GENOMIC DNA]</scope>
</reference>
<organism evidence="2 3">
    <name type="scientific">Tetradesmus obliquus</name>
    <name type="common">Green alga</name>
    <name type="synonym">Acutodesmus obliquus</name>
    <dbReference type="NCBI Taxonomy" id="3088"/>
    <lineage>
        <taxon>Eukaryota</taxon>
        <taxon>Viridiplantae</taxon>
        <taxon>Chlorophyta</taxon>
        <taxon>core chlorophytes</taxon>
        <taxon>Chlorophyceae</taxon>
        <taxon>CS clade</taxon>
        <taxon>Sphaeropleales</taxon>
        <taxon>Scenedesmaceae</taxon>
        <taxon>Tetradesmus</taxon>
    </lineage>
</organism>
<evidence type="ECO:0000313" key="2">
    <source>
        <dbReference type="EMBL" id="SZX68005.1"/>
    </source>
</evidence>
<dbReference type="SUPFAM" id="SSF53271">
    <property type="entry name" value="PRTase-like"/>
    <property type="match status" value="1"/>
</dbReference>
<dbReference type="InterPro" id="IPR000836">
    <property type="entry name" value="PRTase_dom"/>
</dbReference>
<dbReference type="GO" id="GO:0005829">
    <property type="term" value="C:cytosol"/>
    <property type="evidence" value="ECO:0007669"/>
    <property type="project" value="TreeGrafter"/>
</dbReference>
<dbReference type="CDD" id="cd06223">
    <property type="entry name" value="PRTases_typeI"/>
    <property type="match status" value="1"/>
</dbReference>
<accession>A0A383VR56</accession>
<dbReference type="PANTHER" id="PTHR43340">
    <property type="entry name" value="HYPOXANTHINE-GUANINE PHOSPHORIBOSYLTRANSFERASE"/>
    <property type="match status" value="1"/>
</dbReference>
<dbReference type="STRING" id="3088.A0A383VR56"/>
<dbReference type="Pfam" id="PF00156">
    <property type="entry name" value="Pribosyltran"/>
    <property type="match status" value="1"/>
</dbReference>
<dbReference type="PANTHER" id="PTHR43340:SF1">
    <property type="entry name" value="HYPOXANTHINE PHOSPHORIBOSYLTRANSFERASE"/>
    <property type="match status" value="1"/>
</dbReference>
<evidence type="ECO:0000313" key="3">
    <source>
        <dbReference type="Proteomes" id="UP000256970"/>
    </source>
</evidence>
<evidence type="ECO:0000259" key="1">
    <source>
        <dbReference type="Pfam" id="PF00156"/>
    </source>
</evidence>
<dbReference type="InterPro" id="IPR029057">
    <property type="entry name" value="PRTase-like"/>
</dbReference>
<dbReference type="GO" id="GO:0006178">
    <property type="term" value="P:guanine salvage"/>
    <property type="evidence" value="ECO:0007669"/>
    <property type="project" value="TreeGrafter"/>
</dbReference>
<dbReference type="AlphaFoldDB" id="A0A383VR56"/>
<gene>
    <name evidence="2" type="ORF">BQ4739_LOCUS8333</name>
</gene>
<dbReference type="GO" id="GO:0000287">
    <property type="term" value="F:magnesium ion binding"/>
    <property type="evidence" value="ECO:0007669"/>
    <property type="project" value="TreeGrafter"/>
</dbReference>
<keyword evidence="3" id="KW-1185">Reference proteome</keyword>
<dbReference type="GO" id="GO:0032264">
    <property type="term" value="P:IMP salvage"/>
    <property type="evidence" value="ECO:0007669"/>
    <property type="project" value="TreeGrafter"/>
</dbReference>
<feature type="domain" description="Phosphoribosyltransferase" evidence="1">
    <location>
        <begin position="54"/>
        <end position="190"/>
    </location>
</feature>
<name>A0A383VR56_TETOB</name>
<dbReference type="GO" id="GO:0004422">
    <property type="term" value="F:hypoxanthine phosphoribosyltransferase activity"/>
    <property type="evidence" value="ECO:0007669"/>
    <property type="project" value="TreeGrafter"/>
</dbReference>
<proteinExistence type="predicted"/>
<dbReference type="GO" id="GO:0032263">
    <property type="term" value="P:GMP salvage"/>
    <property type="evidence" value="ECO:0007669"/>
    <property type="project" value="TreeGrafter"/>
</dbReference>
<sequence>MAQATISVTPAVTDKSEQLCAAAASAATYSIHDDVGEVLFTKQQMAEKVVEMGKLLGKTYEGKAPVLMPILKGGFIFAADLIRALDPCPEDLVVEFVSARSYGARTETSGTVQVSFDAEAVVGRHCLMVDDLRDSGLTLLTVREQLLAAGAASVASVVLLDKRARRKVSYDPDFVCLDCPNQWVAGMGMDTNQRYRSMDYVAVLKPEAIQKAMHSA</sequence>
<protein>
    <recommendedName>
        <fullName evidence="1">Phosphoribosyltransferase domain-containing protein</fullName>
    </recommendedName>
</protein>
<dbReference type="EMBL" id="FNXT01000827">
    <property type="protein sequence ID" value="SZX68005.1"/>
    <property type="molecule type" value="Genomic_DNA"/>
</dbReference>
<dbReference type="InterPro" id="IPR050408">
    <property type="entry name" value="HGPRT"/>
</dbReference>
<dbReference type="GO" id="GO:0046100">
    <property type="term" value="P:hypoxanthine metabolic process"/>
    <property type="evidence" value="ECO:0007669"/>
    <property type="project" value="TreeGrafter"/>
</dbReference>
<dbReference type="Proteomes" id="UP000256970">
    <property type="component" value="Unassembled WGS sequence"/>
</dbReference>